<evidence type="ECO:0000313" key="10">
    <source>
        <dbReference type="EMBL" id="KYG73433.1"/>
    </source>
</evidence>
<dbReference type="Proteomes" id="UP000075606">
    <property type="component" value="Unassembled WGS sequence"/>
</dbReference>
<dbReference type="SUPFAM" id="SSF102114">
    <property type="entry name" value="Radical SAM enzymes"/>
    <property type="match status" value="1"/>
</dbReference>
<dbReference type="PANTHER" id="PTHR30538:SF0">
    <property type="entry name" value="L-LYSINE 2,3-AMINOMUTASE AQ_1632-RELATED"/>
    <property type="match status" value="1"/>
</dbReference>
<dbReference type="GO" id="GO:0003824">
    <property type="term" value="F:catalytic activity"/>
    <property type="evidence" value="ECO:0007669"/>
    <property type="project" value="InterPro"/>
</dbReference>
<evidence type="ECO:0000256" key="6">
    <source>
        <dbReference type="ARBA" id="ARBA00022723"/>
    </source>
</evidence>
<keyword evidence="8" id="KW-0408">Iron</keyword>
<evidence type="ECO:0000256" key="3">
    <source>
        <dbReference type="ARBA" id="ARBA00008703"/>
    </source>
</evidence>
<keyword evidence="6" id="KW-0479">Metal-binding</keyword>
<evidence type="ECO:0000256" key="5">
    <source>
        <dbReference type="ARBA" id="ARBA00022691"/>
    </source>
</evidence>
<dbReference type="Gene3D" id="3.20.20.70">
    <property type="entry name" value="Aldolase class I"/>
    <property type="match status" value="1"/>
</dbReference>
<dbReference type="STRING" id="333140.AWW68_12110"/>
<dbReference type="SFLD" id="SFLDG01070">
    <property type="entry name" value="PLP-dependent"/>
    <property type="match status" value="1"/>
</dbReference>
<accession>A0A150X3Z7</accession>
<evidence type="ECO:0000256" key="1">
    <source>
        <dbReference type="ARBA" id="ARBA00001933"/>
    </source>
</evidence>
<evidence type="ECO:0000256" key="9">
    <source>
        <dbReference type="ARBA" id="ARBA00023014"/>
    </source>
</evidence>
<keyword evidence="4" id="KW-0004">4Fe-4S</keyword>
<comment type="similarity">
    <text evidence="3">Belongs to the radical SAM superfamily. KamA family.</text>
</comment>
<dbReference type="InterPro" id="IPR058240">
    <property type="entry name" value="rSAM_sf"/>
</dbReference>
<organism evidence="10 11">
    <name type="scientific">Roseivirga spongicola</name>
    <dbReference type="NCBI Taxonomy" id="333140"/>
    <lineage>
        <taxon>Bacteria</taxon>
        <taxon>Pseudomonadati</taxon>
        <taxon>Bacteroidota</taxon>
        <taxon>Cytophagia</taxon>
        <taxon>Cytophagales</taxon>
        <taxon>Roseivirgaceae</taxon>
        <taxon>Roseivirga</taxon>
    </lineage>
</organism>
<dbReference type="GO" id="GO:0046872">
    <property type="term" value="F:metal ion binding"/>
    <property type="evidence" value="ECO:0007669"/>
    <property type="project" value="UniProtKB-KW"/>
</dbReference>
<evidence type="ECO:0000256" key="8">
    <source>
        <dbReference type="ARBA" id="ARBA00023004"/>
    </source>
</evidence>
<evidence type="ECO:0000313" key="11">
    <source>
        <dbReference type="Proteomes" id="UP000075606"/>
    </source>
</evidence>
<keyword evidence="7" id="KW-0663">Pyridoxal phosphate</keyword>
<comment type="cofactor">
    <cofactor evidence="1">
        <name>pyridoxal 5'-phosphate</name>
        <dbReference type="ChEBI" id="CHEBI:597326"/>
    </cofactor>
</comment>
<evidence type="ECO:0000256" key="7">
    <source>
        <dbReference type="ARBA" id="ARBA00022898"/>
    </source>
</evidence>
<dbReference type="InterPro" id="IPR013785">
    <property type="entry name" value="Aldolase_TIM"/>
</dbReference>
<dbReference type="RefSeq" id="WP_068221750.1">
    <property type="nucleotide sequence ID" value="NZ_LRPC01000028.1"/>
</dbReference>
<gene>
    <name evidence="10" type="ORF">AWW68_12110</name>
</gene>
<dbReference type="InterPro" id="IPR003739">
    <property type="entry name" value="Lys_aminomutase/Glu_NH3_mut"/>
</dbReference>
<dbReference type="SFLD" id="SFLDS00029">
    <property type="entry name" value="Radical_SAM"/>
    <property type="match status" value="1"/>
</dbReference>
<evidence type="ECO:0000256" key="4">
    <source>
        <dbReference type="ARBA" id="ARBA00022485"/>
    </source>
</evidence>
<keyword evidence="5" id="KW-0949">S-adenosyl-L-methionine</keyword>
<name>A0A150X3Z7_9BACT</name>
<comment type="cofactor">
    <cofactor evidence="2">
        <name>[4Fe-4S] cluster</name>
        <dbReference type="ChEBI" id="CHEBI:49883"/>
    </cofactor>
</comment>
<protein>
    <submittedName>
        <fullName evidence="10">Lysine 2,3-aminomutase</fullName>
    </submittedName>
</protein>
<dbReference type="EMBL" id="LRPC01000028">
    <property type="protein sequence ID" value="KYG73433.1"/>
    <property type="molecule type" value="Genomic_DNA"/>
</dbReference>
<dbReference type="PANTHER" id="PTHR30538">
    <property type="entry name" value="LYSINE 2,3-AMINOMUTASE-RELATED"/>
    <property type="match status" value="1"/>
</dbReference>
<dbReference type="AlphaFoldDB" id="A0A150X3Z7"/>
<sequence length="444" mass="51126">MDQKEYQAYALHSFHKMPQYNYLTEEQKFNIRVVGNVLPFKVNNYVLDELIDWSDVENDPIFQLTFPQKGMLSKPHFNKVASMVEAGMDKYAMRDEINKIRQELNPHPAGQQSSNVPEIDGVKLTGVQHKYRETMLFFPRKGQTCHAYCTFCFRWPQFVGMDDLKFAMNETSLIIKYIKANPHITDILITGGDPMVMAPEVFATYLNALLDADLPNLQNIRIGSKSLTFWPYKYTTDKGADKFLKLFEKATKAGKHLTFMAHFNNPVEISTPTVKKAIQNIRNTGAQIRTQAPIMKYINDDADAWATMWKEQVKLGCVPYYMFIARDTGAQDYFAVNLERCWQIYREAYQKVSGIARTVRGPSMSASPGKVQVLGTQEIHGEKVFVLNFLQGRNPDWVGRPFFAKYDPHAIWLDELEPAFGEEKFFFEKAKENQNISSTELSYN</sequence>
<keyword evidence="9" id="KW-0411">Iron-sulfur</keyword>
<dbReference type="GO" id="GO:0051539">
    <property type="term" value="F:4 iron, 4 sulfur cluster binding"/>
    <property type="evidence" value="ECO:0007669"/>
    <property type="project" value="UniProtKB-KW"/>
</dbReference>
<comment type="caution">
    <text evidence="10">The sequence shown here is derived from an EMBL/GenBank/DDBJ whole genome shotgun (WGS) entry which is preliminary data.</text>
</comment>
<keyword evidence="11" id="KW-1185">Reference proteome</keyword>
<proteinExistence type="inferred from homology"/>
<dbReference type="OrthoDB" id="9768064at2"/>
<evidence type="ECO:0000256" key="2">
    <source>
        <dbReference type="ARBA" id="ARBA00001966"/>
    </source>
</evidence>
<dbReference type="InterPro" id="IPR007197">
    <property type="entry name" value="rSAM"/>
</dbReference>
<reference evidence="10 11" key="1">
    <citation type="submission" date="2016-01" db="EMBL/GenBank/DDBJ databases">
        <title>Genome sequencing of Roseivirga spongicola UST030701-084.</title>
        <authorList>
            <person name="Selvaratnam C."/>
            <person name="Thevarajoo S."/>
            <person name="Goh K.M."/>
            <person name="Ee R."/>
            <person name="Chan K.-G."/>
            <person name="Chong C.S."/>
        </authorList>
    </citation>
    <scope>NUCLEOTIDE SEQUENCE [LARGE SCALE GENOMIC DNA]</scope>
    <source>
        <strain evidence="10 11">UST030701-084</strain>
    </source>
</reference>